<sequence length="247" mass="28198">MVRKLATELDHKARNAIRLFTRLGLGALAVFYVVAVFVNRELGLVEKIERPLILTALLLIITILVRIEQRLPEDGAAEVVVFADRTSFYEATRKAVENARKRVYVTYFRSKSPVELDAAVQQHFRACRKWANGSAERSFRRVMINTSNPSMVDYLRQELSEVLRAQENKKHYNVKLLDNVPHDVGAISLGIYDDDQVFISYVSGRDRVVGVGIRSREVVRECFEHYYDHLWTVATAIEESSVAAGLR</sequence>
<dbReference type="RefSeq" id="WP_121223414.1">
    <property type="nucleotide sequence ID" value="NZ_JBIUBA010000020.1"/>
</dbReference>
<accession>A0A495X979</accession>
<name>A0A495X979_9PSEU</name>
<dbReference type="AlphaFoldDB" id="A0A495X979"/>
<evidence type="ECO:0000313" key="2">
    <source>
        <dbReference type="EMBL" id="RKT71031.1"/>
    </source>
</evidence>
<evidence type="ECO:0000256" key="1">
    <source>
        <dbReference type="SAM" id="Phobius"/>
    </source>
</evidence>
<feature type="transmembrane region" description="Helical" evidence="1">
    <location>
        <begin position="20"/>
        <end position="38"/>
    </location>
</feature>
<keyword evidence="1" id="KW-1133">Transmembrane helix</keyword>
<reference evidence="2 3" key="1">
    <citation type="submission" date="2018-10" db="EMBL/GenBank/DDBJ databases">
        <title>Sequencing the genomes of 1000 actinobacteria strains.</title>
        <authorList>
            <person name="Klenk H.-P."/>
        </authorList>
    </citation>
    <scope>NUCLEOTIDE SEQUENCE [LARGE SCALE GENOMIC DNA]</scope>
    <source>
        <strain evidence="2 3">DSM 43911</strain>
    </source>
</reference>
<gene>
    <name evidence="2" type="ORF">DFJ66_4308</name>
</gene>
<organism evidence="2 3">
    <name type="scientific">Saccharothrix variisporea</name>
    <dbReference type="NCBI Taxonomy" id="543527"/>
    <lineage>
        <taxon>Bacteria</taxon>
        <taxon>Bacillati</taxon>
        <taxon>Actinomycetota</taxon>
        <taxon>Actinomycetes</taxon>
        <taxon>Pseudonocardiales</taxon>
        <taxon>Pseudonocardiaceae</taxon>
        <taxon>Saccharothrix</taxon>
    </lineage>
</organism>
<feature type="transmembrane region" description="Helical" evidence="1">
    <location>
        <begin position="50"/>
        <end position="67"/>
    </location>
</feature>
<dbReference type="EMBL" id="RBXR01000001">
    <property type="protein sequence ID" value="RKT71031.1"/>
    <property type="molecule type" value="Genomic_DNA"/>
</dbReference>
<dbReference type="Proteomes" id="UP000272729">
    <property type="component" value="Unassembled WGS sequence"/>
</dbReference>
<evidence type="ECO:0000313" key="3">
    <source>
        <dbReference type="Proteomes" id="UP000272729"/>
    </source>
</evidence>
<dbReference type="OrthoDB" id="4146878at2"/>
<comment type="caution">
    <text evidence="2">The sequence shown here is derived from an EMBL/GenBank/DDBJ whole genome shotgun (WGS) entry which is preliminary data.</text>
</comment>
<keyword evidence="3" id="KW-1185">Reference proteome</keyword>
<keyword evidence="1" id="KW-0812">Transmembrane</keyword>
<proteinExistence type="predicted"/>
<keyword evidence="1" id="KW-0472">Membrane</keyword>
<protein>
    <submittedName>
        <fullName evidence="2">Uncharacterized protein</fullName>
    </submittedName>
</protein>